<dbReference type="AlphaFoldDB" id="S8A8J0"/>
<protein>
    <submittedName>
        <fullName evidence="2">Uncharacterized protein</fullName>
    </submittedName>
</protein>
<evidence type="ECO:0000256" key="1">
    <source>
        <dbReference type="SAM" id="SignalP"/>
    </source>
</evidence>
<feature type="chain" id="PRO_5004560420" evidence="1">
    <location>
        <begin position="19"/>
        <end position="267"/>
    </location>
</feature>
<dbReference type="EMBL" id="AQGS01000487">
    <property type="protein sequence ID" value="EPS39179.1"/>
    <property type="molecule type" value="Genomic_DNA"/>
</dbReference>
<evidence type="ECO:0000313" key="2">
    <source>
        <dbReference type="EMBL" id="EPS39179.1"/>
    </source>
</evidence>
<keyword evidence="1" id="KW-0732">Signal</keyword>
<proteinExistence type="predicted"/>
<reference evidence="3" key="2">
    <citation type="submission" date="2013-04" db="EMBL/GenBank/DDBJ databases">
        <title>Genomic mechanisms accounting for the adaptation to parasitism in nematode-trapping fungi.</title>
        <authorList>
            <person name="Ahren D.G."/>
        </authorList>
    </citation>
    <scope>NUCLEOTIDE SEQUENCE [LARGE SCALE GENOMIC DNA]</scope>
    <source>
        <strain evidence="3">CBS 200.50</strain>
    </source>
</reference>
<feature type="signal peptide" evidence="1">
    <location>
        <begin position="1"/>
        <end position="18"/>
    </location>
</feature>
<dbReference type="OMA" id="SHHEEIG"/>
<name>S8A8J0_DACHA</name>
<comment type="caution">
    <text evidence="2">The sequence shown here is derived from an EMBL/GenBank/DDBJ whole genome shotgun (WGS) entry which is preliminary data.</text>
</comment>
<evidence type="ECO:0000313" key="3">
    <source>
        <dbReference type="Proteomes" id="UP000015100"/>
    </source>
</evidence>
<sequence length="267" mass="30255">MHPLFVVVLSALVSQAFCNPVFKAPPYDPLKKRLHSHLDEIGVPFGHLMEHIKRNHAEEDIVHSREVHGNVTLTRYSIPDHIWDAGIESYPHEKRQVHLRRRNLVPPPDGTEGPHSLHPSLQKRYPLTGYWQIRMCLETPPNKQPMSTSKFREAAQFFCSRFSEYLQIFIDTGSGPEPPVDLLYGPWQMSDSSAAKCDVYFNFSHAPTFPWSPLIARCMDFLGELSTCKGEGYTYGGRSGIASKLGEGDATFSFTPNPKFLQDPFVV</sequence>
<reference evidence="2 3" key="1">
    <citation type="journal article" date="2013" name="PLoS Genet.">
        <title>Genomic mechanisms accounting for the adaptation to parasitism in nematode-trapping fungi.</title>
        <authorList>
            <person name="Meerupati T."/>
            <person name="Andersson K.M."/>
            <person name="Friman E."/>
            <person name="Kumar D."/>
            <person name="Tunlid A."/>
            <person name="Ahren D."/>
        </authorList>
    </citation>
    <scope>NUCLEOTIDE SEQUENCE [LARGE SCALE GENOMIC DNA]</scope>
    <source>
        <strain evidence="2 3">CBS 200.50</strain>
    </source>
</reference>
<dbReference type="Proteomes" id="UP000015100">
    <property type="component" value="Unassembled WGS sequence"/>
</dbReference>
<accession>S8A8J0</accession>
<gene>
    <name evidence="2" type="ORF">H072_7093</name>
</gene>
<keyword evidence="3" id="KW-1185">Reference proteome</keyword>
<dbReference type="OrthoDB" id="5400830at2759"/>
<dbReference type="HOGENOM" id="CLU_1042141_0_0_1"/>
<organism evidence="2 3">
    <name type="scientific">Dactylellina haptotyla (strain CBS 200.50)</name>
    <name type="common">Nematode-trapping fungus</name>
    <name type="synonym">Monacrosporium haptotylum</name>
    <dbReference type="NCBI Taxonomy" id="1284197"/>
    <lineage>
        <taxon>Eukaryota</taxon>
        <taxon>Fungi</taxon>
        <taxon>Dikarya</taxon>
        <taxon>Ascomycota</taxon>
        <taxon>Pezizomycotina</taxon>
        <taxon>Orbiliomycetes</taxon>
        <taxon>Orbiliales</taxon>
        <taxon>Orbiliaceae</taxon>
        <taxon>Dactylellina</taxon>
    </lineage>
</organism>